<dbReference type="PANTHER" id="PTHR12475:SF4">
    <property type="entry name" value="PROTEIN THEM6"/>
    <property type="match status" value="1"/>
</dbReference>
<dbReference type="Gene3D" id="3.10.129.10">
    <property type="entry name" value="Hotdog Thioesterase"/>
    <property type="match status" value="1"/>
</dbReference>
<dbReference type="Pfam" id="PF13279">
    <property type="entry name" value="4HBT_2"/>
    <property type="match status" value="1"/>
</dbReference>
<dbReference type="SUPFAM" id="SSF54637">
    <property type="entry name" value="Thioesterase/thiol ester dehydrase-isomerase"/>
    <property type="match status" value="1"/>
</dbReference>
<keyword evidence="4" id="KW-1185">Reference proteome</keyword>
<dbReference type="InterPro" id="IPR029069">
    <property type="entry name" value="HotDog_dom_sf"/>
</dbReference>
<dbReference type="PANTHER" id="PTHR12475">
    <property type="match status" value="1"/>
</dbReference>
<dbReference type="OrthoDB" id="265761at2759"/>
<dbReference type="InterPro" id="IPR051490">
    <property type="entry name" value="THEM6_lcsJ_thioesterase"/>
</dbReference>
<evidence type="ECO:0000256" key="1">
    <source>
        <dbReference type="ARBA" id="ARBA00038476"/>
    </source>
</evidence>
<protein>
    <submittedName>
        <fullName evidence="3">Uncharacterized protein</fullName>
    </submittedName>
</protein>
<dbReference type="EMBL" id="CAJPDQ010000006">
    <property type="protein sequence ID" value="CAF9911549.1"/>
    <property type="molecule type" value="Genomic_DNA"/>
</dbReference>
<dbReference type="CDD" id="cd00586">
    <property type="entry name" value="4HBT"/>
    <property type="match status" value="1"/>
</dbReference>
<feature type="region of interest" description="Disordered" evidence="2">
    <location>
        <begin position="165"/>
        <end position="186"/>
    </location>
</feature>
<proteinExistence type="inferred from homology"/>
<evidence type="ECO:0000313" key="3">
    <source>
        <dbReference type="EMBL" id="CAF9911549.1"/>
    </source>
</evidence>
<dbReference type="Proteomes" id="UP000664169">
    <property type="component" value="Unassembled WGS sequence"/>
</dbReference>
<reference evidence="3" key="1">
    <citation type="submission" date="2021-03" db="EMBL/GenBank/DDBJ databases">
        <authorList>
            <person name="Tagirdzhanova G."/>
        </authorList>
    </citation>
    <scope>NUCLEOTIDE SEQUENCE</scope>
</reference>
<comment type="similarity">
    <text evidence="1">Belongs to the lcsJ thioesterase family.</text>
</comment>
<dbReference type="AlphaFoldDB" id="A0A8H3EUA6"/>
<accession>A0A8H3EUA6</accession>
<name>A0A8H3EUA6_9LECA</name>
<gene>
    <name evidence="3" type="ORF">GOMPHAMPRED_007449</name>
</gene>
<organism evidence="3 4">
    <name type="scientific">Gomphillus americanus</name>
    <dbReference type="NCBI Taxonomy" id="1940652"/>
    <lineage>
        <taxon>Eukaryota</taxon>
        <taxon>Fungi</taxon>
        <taxon>Dikarya</taxon>
        <taxon>Ascomycota</taxon>
        <taxon>Pezizomycotina</taxon>
        <taxon>Lecanoromycetes</taxon>
        <taxon>OSLEUM clade</taxon>
        <taxon>Ostropomycetidae</taxon>
        <taxon>Ostropales</taxon>
        <taxon>Graphidaceae</taxon>
        <taxon>Gomphilloideae</taxon>
        <taxon>Gomphillus</taxon>
    </lineage>
</organism>
<evidence type="ECO:0000256" key="2">
    <source>
        <dbReference type="SAM" id="MobiDB-lite"/>
    </source>
</evidence>
<evidence type="ECO:0000313" key="4">
    <source>
        <dbReference type="Proteomes" id="UP000664169"/>
    </source>
</evidence>
<comment type="caution">
    <text evidence="3">The sequence shown here is derived from an EMBL/GenBank/DDBJ whole genome shotgun (WGS) entry which is preliminary data.</text>
</comment>
<sequence>MDYNLHKSNSTYFSDLDVSRMHLVACLFKRGLHKAHFLTDGLPLPNEKPGRLGIFFGGVQCSFRREVRPGQKVQIWTRVLAWDRKWLYLVSHFVEDGVLPPKGYWLQPWRKGGEMMRNVGVGAGAGREKRVPDKAVLATSVSKYVFKQGRITIPPELALQGAELLPSKPAGIPDPSPQPSGTGTPAVGDAVGNAIAPVAAAADLMQKLPSALPVVDGEGDVDLGPPLESKLEDWTWEAVEKERRRGMELAKHMSALDDAVFVWSGSEGMALGEF</sequence>